<keyword evidence="5" id="KW-0732">Signal</keyword>
<dbReference type="Proteomes" id="UP001364617">
    <property type="component" value="Unassembled WGS sequence"/>
</dbReference>
<evidence type="ECO:0000256" key="3">
    <source>
        <dbReference type="ARBA" id="ARBA00023136"/>
    </source>
</evidence>
<dbReference type="InterPro" id="IPR036179">
    <property type="entry name" value="Ig-like_dom_sf"/>
</dbReference>
<dbReference type="PANTHER" id="PTHR11860">
    <property type="entry name" value="POLYMERIC-IMMUNOGLOBULIN RECEPTOR"/>
    <property type="match status" value="1"/>
</dbReference>
<dbReference type="SMART" id="SM00409">
    <property type="entry name" value="IG"/>
    <property type="match status" value="2"/>
</dbReference>
<reference evidence="7 8" key="1">
    <citation type="submission" date="2024-02" db="EMBL/GenBank/DDBJ databases">
        <title>Chromosome-level genome assembly of the Eurasian Minnow (Phoxinus phoxinus).</title>
        <authorList>
            <person name="Oriowo T.O."/>
            <person name="Martin S."/>
            <person name="Stange M."/>
            <person name="Chrysostomakis Y."/>
            <person name="Brown T."/>
            <person name="Winkler S."/>
            <person name="Kukowka S."/>
            <person name="Myers E.W."/>
            <person name="Bohne A."/>
        </authorList>
    </citation>
    <scope>NUCLEOTIDE SEQUENCE [LARGE SCALE GENOMIC DNA]</scope>
    <source>
        <strain evidence="7">ZFMK-TIS-60720</strain>
        <tissue evidence="7">Whole Organism</tissue>
    </source>
</reference>
<comment type="caution">
    <text evidence="7">The sequence shown here is derived from an EMBL/GenBank/DDBJ whole genome shotgun (WGS) entry which is preliminary data.</text>
</comment>
<evidence type="ECO:0000256" key="5">
    <source>
        <dbReference type="SAM" id="SignalP"/>
    </source>
</evidence>
<evidence type="ECO:0000259" key="6">
    <source>
        <dbReference type="SMART" id="SM00409"/>
    </source>
</evidence>
<name>A0AAN9C7R3_9TELE</name>
<dbReference type="EMBL" id="JAYKXH010000024">
    <property type="protein sequence ID" value="KAK7124114.1"/>
    <property type="molecule type" value="Genomic_DNA"/>
</dbReference>
<evidence type="ECO:0000256" key="4">
    <source>
        <dbReference type="SAM" id="Phobius"/>
    </source>
</evidence>
<feature type="signal peptide" evidence="5">
    <location>
        <begin position="1"/>
        <end position="19"/>
    </location>
</feature>
<keyword evidence="3 4" id="KW-0472">Membrane</keyword>
<feature type="domain" description="Immunoglobulin" evidence="6">
    <location>
        <begin position="124"/>
        <end position="203"/>
    </location>
</feature>
<feature type="domain" description="Immunoglobulin" evidence="6">
    <location>
        <begin position="23"/>
        <end position="114"/>
    </location>
</feature>
<proteinExistence type="predicted"/>
<evidence type="ECO:0000313" key="8">
    <source>
        <dbReference type="Proteomes" id="UP001364617"/>
    </source>
</evidence>
<dbReference type="InterPro" id="IPR050671">
    <property type="entry name" value="CD300_family_receptors"/>
</dbReference>
<dbReference type="GO" id="GO:0005886">
    <property type="term" value="C:plasma membrane"/>
    <property type="evidence" value="ECO:0007669"/>
    <property type="project" value="TreeGrafter"/>
</dbReference>
<dbReference type="Gene3D" id="2.60.40.10">
    <property type="entry name" value="Immunoglobulins"/>
    <property type="match status" value="2"/>
</dbReference>
<protein>
    <recommendedName>
        <fullName evidence="6">Immunoglobulin domain-containing protein</fullName>
    </recommendedName>
</protein>
<feature type="chain" id="PRO_5043026598" description="Immunoglobulin domain-containing protein" evidence="5">
    <location>
        <begin position="20"/>
        <end position="372"/>
    </location>
</feature>
<keyword evidence="8" id="KW-1185">Reference proteome</keyword>
<keyword evidence="2 4" id="KW-0812">Transmembrane</keyword>
<dbReference type="SUPFAM" id="SSF48726">
    <property type="entry name" value="Immunoglobulin"/>
    <property type="match status" value="2"/>
</dbReference>
<evidence type="ECO:0000256" key="1">
    <source>
        <dbReference type="ARBA" id="ARBA00004370"/>
    </source>
</evidence>
<dbReference type="InterPro" id="IPR003599">
    <property type="entry name" value="Ig_sub"/>
</dbReference>
<accession>A0AAN9C7R3</accession>
<dbReference type="AlphaFoldDB" id="A0AAN9C7R3"/>
<evidence type="ECO:0000313" key="7">
    <source>
        <dbReference type="EMBL" id="KAK7124114.1"/>
    </source>
</evidence>
<organism evidence="7 8">
    <name type="scientific">Phoxinus phoxinus</name>
    <name type="common">Eurasian minnow</name>
    <dbReference type="NCBI Taxonomy" id="58324"/>
    <lineage>
        <taxon>Eukaryota</taxon>
        <taxon>Metazoa</taxon>
        <taxon>Chordata</taxon>
        <taxon>Craniata</taxon>
        <taxon>Vertebrata</taxon>
        <taxon>Euteleostomi</taxon>
        <taxon>Actinopterygii</taxon>
        <taxon>Neopterygii</taxon>
        <taxon>Teleostei</taxon>
        <taxon>Ostariophysi</taxon>
        <taxon>Cypriniformes</taxon>
        <taxon>Leuciscidae</taxon>
        <taxon>Phoxininae</taxon>
        <taxon>Phoxinus</taxon>
    </lineage>
</organism>
<feature type="transmembrane region" description="Helical" evidence="4">
    <location>
        <begin position="238"/>
        <end position="260"/>
    </location>
</feature>
<keyword evidence="4" id="KW-1133">Transmembrane helix</keyword>
<dbReference type="InterPro" id="IPR013783">
    <property type="entry name" value="Ig-like_fold"/>
</dbReference>
<dbReference type="GO" id="GO:0004888">
    <property type="term" value="F:transmembrane signaling receptor activity"/>
    <property type="evidence" value="ECO:0007669"/>
    <property type="project" value="TreeGrafter"/>
</dbReference>
<sequence>MKTTLLLMFLVTHSSGNQAILTVSKISVQKHQTIIIPCLYDQKYVSNRKYVSSGRVWAFSGEVKHSRMSVVDNGTETVFTATLSGAEESDSGSYWCAISLHGYDPHAGLYLEVIKGTARLQVSTQSVSGYERGSVTVVCRGASQWCRIAGSCVGRDEESSDEARVSGDGEALSVSLSELKIEDSGWYFCSDGEYQMPVHISVRKAPYTAPVTAPVTVHYTGQPTAFRQHKLMPGLKSLLWPAVLGATLLVIFCVTLLLIAGNIRRKRRAEPPSEDMNNQQLLNGNEKNEVTCENVYEKTEIKQNIQGNEKYEQVTCDSVYEMMTGNTQNIQGNEKHNEVEDLYEIMTGIKQNIQLPDMDNKNIYEPMVRKVK</sequence>
<evidence type="ECO:0000256" key="2">
    <source>
        <dbReference type="ARBA" id="ARBA00022692"/>
    </source>
</evidence>
<gene>
    <name evidence="7" type="ORF">R3I93_022276</name>
</gene>
<comment type="subcellular location">
    <subcellularLocation>
        <location evidence="1">Membrane</location>
    </subcellularLocation>
</comment>
<dbReference type="PANTHER" id="PTHR11860:SF87">
    <property type="entry name" value="CMRF35-LIKE MOLECULE 8"/>
    <property type="match status" value="1"/>
</dbReference>